<accession>A0AB37ZB40</accession>
<protein>
    <submittedName>
        <fullName evidence="1">Uncharacterized protein</fullName>
    </submittedName>
</protein>
<gene>
    <name evidence="1" type="ORF">SAMN05216370_2493</name>
</gene>
<sequence length="69" mass="7378">MNFLACEGEWVAGPGGEPICAGQLLNLTSEEMQSLSGTALSWDQVGELKGEAMMLFALVFGFLVLKKVL</sequence>
<evidence type="ECO:0000313" key="2">
    <source>
        <dbReference type="Proteomes" id="UP000242418"/>
    </source>
</evidence>
<keyword evidence="2" id="KW-1185">Reference proteome</keyword>
<reference evidence="1 2" key="1">
    <citation type="submission" date="2016-10" db="EMBL/GenBank/DDBJ databases">
        <authorList>
            <person name="Varghese N."/>
            <person name="Submissions S."/>
        </authorList>
    </citation>
    <scope>NUCLEOTIDE SEQUENCE [LARGE SCALE GENOMIC DNA]</scope>
    <source>
        <strain evidence="1 2">DSM 17833</strain>
    </source>
</reference>
<evidence type="ECO:0000313" key="1">
    <source>
        <dbReference type="EMBL" id="SCW65315.1"/>
    </source>
</evidence>
<dbReference type="AlphaFoldDB" id="A0AB37ZB40"/>
<name>A0AB37ZB40_9PSED</name>
<dbReference type="Proteomes" id="UP000242418">
    <property type="component" value="Unassembled WGS sequence"/>
</dbReference>
<organism evidence="1 2">
    <name type="scientific">Pseudomonas peli</name>
    <dbReference type="NCBI Taxonomy" id="592361"/>
    <lineage>
        <taxon>Bacteria</taxon>
        <taxon>Pseudomonadati</taxon>
        <taxon>Pseudomonadota</taxon>
        <taxon>Gammaproteobacteria</taxon>
        <taxon>Pseudomonadales</taxon>
        <taxon>Pseudomonadaceae</taxon>
        <taxon>Pseudomonas</taxon>
    </lineage>
</organism>
<comment type="caution">
    <text evidence="1">The sequence shown here is derived from an EMBL/GenBank/DDBJ whole genome shotgun (WGS) entry which is preliminary data.</text>
</comment>
<dbReference type="EMBL" id="FMTL01000002">
    <property type="protein sequence ID" value="SCW65315.1"/>
    <property type="molecule type" value="Genomic_DNA"/>
</dbReference>
<proteinExistence type="predicted"/>
<dbReference type="RefSeq" id="WP_090252678.1">
    <property type="nucleotide sequence ID" value="NZ_FMTL01000002.1"/>
</dbReference>